<proteinExistence type="predicted"/>
<accession>A0A0E9RKI7</accession>
<reference evidence="1" key="1">
    <citation type="submission" date="2014-11" db="EMBL/GenBank/DDBJ databases">
        <authorList>
            <person name="Amaro Gonzalez C."/>
        </authorList>
    </citation>
    <scope>NUCLEOTIDE SEQUENCE</scope>
</reference>
<dbReference type="AlphaFoldDB" id="A0A0E9RKI7"/>
<protein>
    <submittedName>
        <fullName evidence="1">Uncharacterized protein</fullName>
    </submittedName>
</protein>
<sequence length="43" mass="4922">MKTVYTRQTYQTNVDATNLRVCETGFTASSGINMWLQQHPQSD</sequence>
<name>A0A0E9RKI7_ANGAN</name>
<organism evidence="1">
    <name type="scientific">Anguilla anguilla</name>
    <name type="common">European freshwater eel</name>
    <name type="synonym">Muraena anguilla</name>
    <dbReference type="NCBI Taxonomy" id="7936"/>
    <lineage>
        <taxon>Eukaryota</taxon>
        <taxon>Metazoa</taxon>
        <taxon>Chordata</taxon>
        <taxon>Craniata</taxon>
        <taxon>Vertebrata</taxon>
        <taxon>Euteleostomi</taxon>
        <taxon>Actinopterygii</taxon>
        <taxon>Neopterygii</taxon>
        <taxon>Teleostei</taxon>
        <taxon>Anguilliformes</taxon>
        <taxon>Anguillidae</taxon>
        <taxon>Anguilla</taxon>
    </lineage>
</organism>
<dbReference type="EMBL" id="GBXM01075709">
    <property type="protein sequence ID" value="JAH32868.1"/>
    <property type="molecule type" value="Transcribed_RNA"/>
</dbReference>
<evidence type="ECO:0000313" key="1">
    <source>
        <dbReference type="EMBL" id="JAH29676.1"/>
    </source>
</evidence>
<reference evidence="1" key="2">
    <citation type="journal article" date="2015" name="Fish Shellfish Immunol.">
        <title>Early steps in the European eel (Anguilla anguilla)-Vibrio vulnificus interaction in the gills: Role of the RtxA13 toxin.</title>
        <authorList>
            <person name="Callol A."/>
            <person name="Pajuelo D."/>
            <person name="Ebbesson L."/>
            <person name="Teles M."/>
            <person name="MacKenzie S."/>
            <person name="Amaro C."/>
        </authorList>
    </citation>
    <scope>NUCLEOTIDE SEQUENCE</scope>
</reference>
<dbReference type="EMBL" id="GBXM01078901">
    <property type="protein sequence ID" value="JAH29676.1"/>
    <property type="molecule type" value="Transcribed_RNA"/>
</dbReference>